<proteinExistence type="inferred from homology"/>
<dbReference type="Gene3D" id="2.30.30.280">
    <property type="entry name" value="Adenine nucleotide alpha hydrolases-like domains"/>
    <property type="match status" value="1"/>
</dbReference>
<comment type="function">
    <text evidence="9">Catalyzes the 2-thiolation of uridine at the wobble position (U34) of tRNA, leading to the formation of s(2)U34.</text>
</comment>
<evidence type="ECO:0000256" key="8">
    <source>
        <dbReference type="ARBA" id="ARBA00051542"/>
    </source>
</evidence>
<dbReference type="Gene3D" id="2.40.30.10">
    <property type="entry name" value="Translation factors"/>
    <property type="match status" value="1"/>
</dbReference>
<keyword evidence="7 9" id="KW-1015">Disulfide bond</keyword>
<dbReference type="HAMAP" id="MF_00144">
    <property type="entry name" value="tRNA_thiouridyl_MnmA"/>
    <property type="match status" value="1"/>
</dbReference>
<feature type="site" description="Interaction with tRNA" evidence="9">
    <location>
        <position position="122"/>
    </location>
</feature>
<feature type="domain" description="tRNA-specific 2-thiouridylase MnmA-like C-terminal" evidence="10">
    <location>
        <begin position="275"/>
        <end position="347"/>
    </location>
</feature>
<gene>
    <name evidence="9 12" type="primary">mnmA</name>
    <name evidence="12" type="ORF">KI809_14475</name>
</gene>
<reference evidence="12 13" key="1">
    <citation type="submission" date="2021-05" db="EMBL/GenBank/DDBJ databases">
        <title>The draft genome of Geobacter pelophilus DSM 12255.</title>
        <authorList>
            <person name="Xu Z."/>
            <person name="Masuda Y."/>
            <person name="Itoh H."/>
            <person name="Senoo K."/>
        </authorList>
    </citation>
    <scope>NUCLEOTIDE SEQUENCE [LARGE SCALE GENOMIC DNA]</scope>
    <source>
        <strain evidence="12 13">DSM 12255</strain>
    </source>
</reference>
<organism evidence="12 13">
    <name type="scientific">Geoanaerobacter pelophilus</name>
    <dbReference type="NCBI Taxonomy" id="60036"/>
    <lineage>
        <taxon>Bacteria</taxon>
        <taxon>Pseudomonadati</taxon>
        <taxon>Thermodesulfobacteriota</taxon>
        <taxon>Desulfuromonadia</taxon>
        <taxon>Geobacterales</taxon>
        <taxon>Geobacteraceae</taxon>
        <taxon>Geoanaerobacter</taxon>
    </lineage>
</organism>
<keyword evidence="4 9" id="KW-0547">Nucleotide-binding</keyword>
<evidence type="ECO:0000256" key="3">
    <source>
        <dbReference type="ARBA" id="ARBA00022694"/>
    </source>
</evidence>
<protein>
    <recommendedName>
        <fullName evidence="9">tRNA-specific 2-thiouridylase MnmA</fullName>
        <ecNumber evidence="9">2.8.1.13</ecNumber>
    </recommendedName>
</protein>
<dbReference type="GO" id="GO:0103016">
    <property type="term" value="F:tRNA-uridine 2-sulfurtransferase activity"/>
    <property type="evidence" value="ECO:0007669"/>
    <property type="project" value="UniProtKB-EC"/>
</dbReference>
<dbReference type="InterPro" id="IPR014729">
    <property type="entry name" value="Rossmann-like_a/b/a_fold"/>
</dbReference>
<dbReference type="Pfam" id="PF20258">
    <property type="entry name" value="tRNA_Me_trans_C"/>
    <property type="match status" value="1"/>
</dbReference>
<dbReference type="NCBIfam" id="TIGR00420">
    <property type="entry name" value="trmU"/>
    <property type="match status" value="1"/>
</dbReference>
<dbReference type="PANTHER" id="PTHR11933">
    <property type="entry name" value="TRNA 5-METHYLAMINOMETHYL-2-THIOURIDYLATE -METHYLTRANSFERASE"/>
    <property type="match status" value="1"/>
</dbReference>
<keyword evidence="5 9" id="KW-0067">ATP-binding</keyword>
<dbReference type="NCBIfam" id="NF001138">
    <property type="entry name" value="PRK00143.1"/>
    <property type="match status" value="1"/>
</dbReference>
<feature type="region of interest" description="Interaction with tRNA" evidence="9">
    <location>
        <begin position="144"/>
        <end position="146"/>
    </location>
</feature>
<feature type="site" description="Interaction with tRNA" evidence="9">
    <location>
        <position position="331"/>
    </location>
</feature>
<evidence type="ECO:0000259" key="11">
    <source>
        <dbReference type="Pfam" id="PF20259"/>
    </source>
</evidence>
<dbReference type="Pfam" id="PF03054">
    <property type="entry name" value="tRNA_Me_trans"/>
    <property type="match status" value="1"/>
</dbReference>
<feature type="disulfide bond" description="Alternate" evidence="9">
    <location>
        <begin position="97"/>
        <end position="194"/>
    </location>
</feature>
<evidence type="ECO:0000256" key="2">
    <source>
        <dbReference type="ARBA" id="ARBA00022679"/>
    </source>
</evidence>
<comment type="catalytic activity">
    <reaction evidence="8 9">
        <text>S-sulfanyl-L-cysteinyl-[protein] + uridine(34) in tRNA + AH2 + ATP = 2-thiouridine(34) in tRNA + L-cysteinyl-[protein] + A + AMP + diphosphate + H(+)</text>
        <dbReference type="Rhea" id="RHEA:47032"/>
        <dbReference type="Rhea" id="RHEA-COMP:10131"/>
        <dbReference type="Rhea" id="RHEA-COMP:11726"/>
        <dbReference type="Rhea" id="RHEA-COMP:11727"/>
        <dbReference type="Rhea" id="RHEA-COMP:11728"/>
        <dbReference type="ChEBI" id="CHEBI:13193"/>
        <dbReference type="ChEBI" id="CHEBI:15378"/>
        <dbReference type="ChEBI" id="CHEBI:17499"/>
        <dbReference type="ChEBI" id="CHEBI:29950"/>
        <dbReference type="ChEBI" id="CHEBI:30616"/>
        <dbReference type="ChEBI" id="CHEBI:33019"/>
        <dbReference type="ChEBI" id="CHEBI:61963"/>
        <dbReference type="ChEBI" id="CHEBI:65315"/>
        <dbReference type="ChEBI" id="CHEBI:87170"/>
        <dbReference type="ChEBI" id="CHEBI:456215"/>
        <dbReference type="EC" id="2.8.1.13"/>
    </reaction>
</comment>
<comment type="caution">
    <text evidence="9">Lacks conserved residue(s) required for the propagation of feature annotation.</text>
</comment>
<evidence type="ECO:0000256" key="7">
    <source>
        <dbReference type="ARBA" id="ARBA00023157"/>
    </source>
</evidence>
<dbReference type="PANTHER" id="PTHR11933:SF5">
    <property type="entry name" value="MITOCHONDRIAL TRNA-SPECIFIC 2-THIOURIDYLASE 1"/>
    <property type="match status" value="1"/>
</dbReference>
<dbReference type="InterPro" id="IPR004506">
    <property type="entry name" value="MnmA-like"/>
</dbReference>
<accession>A0AAW4L7K2</accession>
<feature type="binding site" evidence="9">
    <location>
        <position position="121"/>
    </location>
    <ligand>
        <name>ATP</name>
        <dbReference type="ChEBI" id="CHEBI:30616"/>
    </ligand>
</feature>
<comment type="caution">
    <text evidence="12">The sequence shown here is derived from an EMBL/GenBank/DDBJ whole genome shotgun (WGS) entry which is preliminary data.</text>
</comment>
<feature type="active site" description="Nucleophile" evidence="9">
    <location>
        <position position="97"/>
    </location>
</feature>
<comment type="subcellular location">
    <subcellularLocation>
        <location evidence="9">Cytoplasm</location>
    </subcellularLocation>
</comment>
<dbReference type="InterPro" id="IPR023382">
    <property type="entry name" value="MnmA-like_central_sf"/>
</dbReference>
<feature type="active site" description="Cysteine persulfide intermediate" evidence="9">
    <location>
        <position position="194"/>
    </location>
</feature>
<keyword evidence="3 9" id="KW-0819">tRNA processing</keyword>
<dbReference type="CDD" id="cd01998">
    <property type="entry name" value="MnmA_TRMU-like"/>
    <property type="match status" value="1"/>
</dbReference>
<feature type="binding site" evidence="9">
    <location>
        <begin position="13"/>
        <end position="20"/>
    </location>
    <ligand>
        <name>ATP</name>
        <dbReference type="ChEBI" id="CHEBI:30616"/>
    </ligand>
</feature>
<keyword evidence="13" id="KW-1185">Reference proteome</keyword>
<comment type="similarity">
    <text evidence="9">Belongs to the MnmA/TRMU family.</text>
</comment>
<evidence type="ECO:0000313" key="13">
    <source>
        <dbReference type="Proteomes" id="UP000811899"/>
    </source>
</evidence>
<dbReference type="GO" id="GO:0002143">
    <property type="term" value="P:tRNA wobble position uridine thiolation"/>
    <property type="evidence" value="ECO:0007669"/>
    <property type="project" value="TreeGrafter"/>
</dbReference>
<evidence type="ECO:0000256" key="6">
    <source>
        <dbReference type="ARBA" id="ARBA00022884"/>
    </source>
</evidence>
<dbReference type="GO" id="GO:0005524">
    <property type="term" value="F:ATP binding"/>
    <property type="evidence" value="ECO:0007669"/>
    <property type="project" value="UniProtKB-KW"/>
</dbReference>
<sequence length="355" mass="38678">MGEAGTKKRVAVAMSGGVDSSVTAAMLQREGYEVFGITMQVLDDERRQHIDDAAAVAAQLGIAHHVVDLVEPFRQAVKEYFIAEYRAGRTPNPCARCNPLIKFGLLLDKGLELGADYLATGHYARVEHPADALPRLLKGLDPRKDQSYFLFSLSSSQLARVLFPLGGYTKDTVRQMAAEMGLVVKNKGDSQEICFIADDDYIRFLEEVGGLTGQQGKVVDRCGRVLGKHNGIHRYTVGQRRGLGIAWSEPLYVLGVDAANNELLAGTEGELYCTGLFASGFNWLCTPELPLAAACKIRYRHQPVPCEVTAAGEGLFEVRFSEPQKSVTPGQAVVLYRDDQVLGGGWIEKAVNGAM</sequence>
<evidence type="ECO:0000256" key="4">
    <source>
        <dbReference type="ARBA" id="ARBA00022741"/>
    </source>
</evidence>
<feature type="domain" description="tRNA-specific 2-thiouridylase MnmA-like central" evidence="11">
    <location>
        <begin position="211"/>
        <end position="264"/>
    </location>
</feature>
<evidence type="ECO:0000259" key="10">
    <source>
        <dbReference type="Pfam" id="PF20258"/>
    </source>
</evidence>
<dbReference type="EC" id="2.8.1.13" evidence="9"/>
<keyword evidence="1 9" id="KW-0820">tRNA-binding</keyword>
<name>A0AAW4L7K2_9BACT</name>
<dbReference type="Gene3D" id="3.40.50.620">
    <property type="entry name" value="HUPs"/>
    <property type="match status" value="1"/>
</dbReference>
<evidence type="ECO:0000313" key="12">
    <source>
        <dbReference type="EMBL" id="MBT0665510.1"/>
    </source>
</evidence>
<dbReference type="AlphaFoldDB" id="A0AAW4L7K2"/>
<dbReference type="GO" id="GO:0005737">
    <property type="term" value="C:cytoplasm"/>
    <property type="evidence" value="ECO:0007669"/>
    <property type="project" value="UniProtKB-SubCell"/>
</dbReference>
<dbReference type="Pfam" id="PF20259">
    <property type="entry name" value="tRNA_Me_trans_M"/>
    <property type="match status" value="1"/>
</dbReference>
<dbReference type="SUPFAM" id="SSF52402">
    <property type="entry name" value="Adenine nucleotide alpha hydrolases-like"/>
    <property type="match status" value="1"/>
</dbReference>
<keyword evidence="6 9" id="KW-0694">RNA-binding</keyword>
<evidence type="ECO:0000256" key="5">
    <source>
        <dbReference type="ARBA" id="ARBA00022840"/>
    </source>
</evidence>
<dbReference type="EMBL" id="JAHCVJ010000006">
    <property type="protein sequence ID" value="MBT0665510.1"/>
    <property type="molecule type" value="Genomic_DNA"/>
</dbReference>
<feature type="region of interest" description="Interaction with tRNA" evidence="9">
    <location>
        <begin position="298"/>
        <end position="299"/>
    </location>
</feature>
<keyword evidence="9" id="KW-0963">Cytoplasm</keyword>
<dbReference type="InterPro" id="IPR046885">
    <property type="entry name" value="MnmA-like_C"/>
</dbReference>
<dbReference type="InterPro" id="IPR046884">
    <property type="entry name" value="MnmA-like_central"/>
</dbReference>
<evidence type="ECO:0000256" key="1">
    <source>
        <dbReference type="ARBA" id="ARBA00022555"/>
    </source>
</evidence>
<dbReference type="Proteomes" id="UP000811899">
    <property type="component" value="Unassembled WGS sequence"/>
</dbReference>
<dbReference type="GO" id="GO:0000049">
    <property type="term" value="F:tRNA binding"/>
    <property type="evidence" value="ECO:0007669"/>
    <property type="project" value="UniProtKB-KW"/>
</dbReference>
<evidence type="ECO:0000256" key="9">
    <source>
        <dbReference type="HAMAP-Rule" id="MF_00144"/>
    </source>
</evidence>
<keyword evidence="2 9" id="KW-0808">Transferase</keyword>
<dbReference type="FunFam" id="2.30.30.280:FF:000001">
    <property type="entry name" value="tRNA-specific 2-thiouridylase MnmA"/>
    <property type="match status" value="1"/>
</dbReference>
<feature type="binding site" evidence="9">
    <location>
        <position position="39"/>
    </location>
    <ligand>
        <name>ATP</name>
        <dbReference type="ChEBI" id="CHEBI:30616"/>
    </ligand>
</feature>